<name>A0A4P6L717_9BURK</name>
<keyword evidence="2" id="KW-1185">Reference proteome</keyword>
<dbReference type="OrthoDB" id="9157635at2"/>
<reference evidence="1 2" key="1">
    <citation type="submission" date="2019-02" db="EMBL/GenBank/DDBJ databases">
        <title>Draft Genome Sequences of Six Type Strains of the Genus Massilia.</title>
        <authorList>
            <person name="Miess H."/>
            <person name="Frediansyhah A."/>
            <person name="Gross H."/>
        </authorList>
    </citation>
    <scope>NUCLEOTIDE SEQUENCE [LARGE SCALE GENOMIC DNA]</scope>
    <source>
        <strain evidence="1 2">DSM 17473</strain>
    </source>
</reference>
<sequence>MDIFARRADGRYHCLQAKRHRNFSATKLRDAIDLFLTGSWASRAAHFTIAVQASLRSVEVQEEIELQVARLSCRDIAFDALDGEDLTERLRAQPILVDDFLVALGLLRYSDKKSLTA</sequence>
<dbReference type="AlphaFoldDB" id="A0A4P6L717"/>
<dbReference type="KEGG" id="plue:EWM63_24630"/>
<proteinExistence type="predicted"/>
<dbReference type="Proteomes" id="UP000290637">
    <property type="component" value="Chromosome"/>
</dbReference>
<evidence type="ECO:0008006" key="3">
    <source>
        <dbReference type="Google" id="ProtNLM"/>
    </source>
</evidence>
<evidence type="ECO:0000313" key="2">
    <source>
        <dbReference type="Proteomes" id="UP000290637"/>
    </source>
</evidence>
<organism evidence="1 2">
    <name type="scientific">Pseudoduganella lutea</name>
    <dbReference type="NCBI Taxonomy" id="321985"/>
    <lineage>
        <taxon>Bacteria</taxon>
        <taxon>Pseudomonadati</taxon>
        <taxon>Pseudomonadota</taxon>
        <taxon>Betaproteobacteria</taxon>
        <taxon>Burkholderiales</taxon>
        <taxon>Oxalobacteraceae</taxon>
        <taxon>Telluria group</taxon>
        <taxon>Pseudoduganella</taxon>
    </lineage>
</organism>
<gene>
    <name evidence="1" type="ORF">EWM63_24630</name>
</gene>
<protein>
    <recommendedName>
        <fullName evidence="3">Restriction endonuclease type IV Mrr domain-containing protein</fullName>
    </recommendedName>
</protein>
<dbReference type="EMBL" id="CP035913">
    <property type="protein sequence ID" value="QBE67496.1"/>
    <property type="molecule type" value="Genomic_DNA"/>
</dbReference>
<evidence type="ECO:0000313" key="1">
    <source>
        <dbReference type="EMBL" id="QBE67496.1"/>
    </source>
</evidence>
<accession>A0A4P6L717</accession>